<feature type="domain" description="RING-type" evidence="1">
    <location>
        <begin position="52"/>
        <end position="80"/>
    </location>
</feature>
<organism evidence="2 3">
    <name type="scientific">Collybia nuda</name>
    <dbReference type="NCBI Taxonomy" id="64659"/>
    <lineage>
        <taxon>Eukaryota</taxon>
        <taxon>Fungi</taxon>
        <taxon>Dikarya</taxon>
        <taxon>Basidiomycota</taxon>
        <taxon>Agaricomycotina</taxon>
        <taxon>Agaricomycetes</taxon>
        <taxon>Agaricomycetidae</taxon>
        <taxon>Agaricales</taxon>
        <taxon>Tricholomatineae</taxon>
        <taxon>Clitocybaceae</taxon>
        <taxon>Collybia</taxon>
    </lineage>
</organism>
<evidence type="ECO:0000313" key="3">
    <source>
        <dbReference type="Proteomes" id="UP000807353"/>
    </source>
</evidence>
<evidence type="ECO:0000259" key="1">
    <source>
        <dbReference type="Pfam" id="PF17123"/>
    </source>
</evidence>
<dbReference type="OrthoDB" id="8062037at2759"/>
<dbReference type="EMBL" id="MU150271">
    <property type="protein sequence ID" value="KAF9462562.1"/>
    <property type="molecule type" value="Genomic_DNA"/>
</dbReference>
<evidence type="ECO:0000313" key="2">
    <source>
        <dbReference type="EMBL" id="KAF9462562.1"/>
    </source>
</evidence>
<protein>
    <recommendedName>
        <fullName evidence="1">RING-type domain-containing protein</fullName>
    </recommendedName>
</protein>
<reference evidence="2" key="1">
    <citation type="submission" date="2020-11" db="EMBL/GenBank/DDBJ databases">
        <authorList>
            <consortium name="DOE Joint Genome Institute"/>
            <person name="Ahrendt S."/>
            <person name="Riley R."/>
            <person name="Andreopoulos W."/>
            <person name="Labutti K."/>
            <person name="Pangilinan J."/>
            <person name="Ruiz-Duenas F.J."/>
            <person name="Barrasa J.M."/>
            <person name="Sanchez-Garcia M."/>
            <person name="Camarero S."/>
            <person name="Miyauchi S."/>
            <person name="Serrano A."/>
            <person name="Linde D."/>
            <person name="Babiker R."/>
            <person name="Drula E."/>
            <person name="Ayuso-Fernandez I."/>
            <person name="Pacheco R."/>
            <person name="Padilla G."/>
            <person name="Ferreira P."/>
            <person name="Barriuso J."/>
            <person name="Kellner H."/>
            <person name="Castanera R."/>
            <person name="Alfaro M."/>
            <person name="Ramirez L."/>
            <person name="Pisabarro A.G."/>
            <person name="Kuo A."/>
            <person name="Tritt A."/>
            <person name="Lipzen A."/>
            <person name="He G."/>
            <person name="Yan M."/>
            <person name="Ng V."/>
            <person name="Cullen D."/>
            <person name="Martin F."/>
            <person name="Rosso M.-N."/>
            <person name="Henrissat B."/>
            <person name="Hibbett D."/>
            <person name="Martinez A.T."/>
            <person name="Grigoriev I.V."/>
        </authorList>
    </citation>
    <scope>NUCLEOTIDE SEQUENCE</scope>
    <source>
        <strain evidence="2">CBS 247.69</strain>
    </source>
</reference>
<gene>
    <name evidence="2" type="ORF">BDZ94DRAFT_1165705</name>
</gene>
<dbReference type="Pfam" id="PF17123">
    <property type="entry name" value="zf-RING_11"/>
    <property type="match status" value="1"/>
</dbReference>
<keyword evidence="3" id="KW-1185">Reference proteome</keyword>
<dbReference type="Proteomes" id="UP000807353">
    <property type="component" value="Unassembled WGS sequence"/>
</dbReference>
<feature type="non-terminal residue" evidence="2">
    <location>
        <position position="1"/>
    </location>
</feature>
<name>A0A9P6CE76_9AGAR</name>
<dbReference type="InterPro" id="IPR001841">
    <property type="entry name" value="Znf_RING"/>
</dbReference>
<sequence length="85" mass="9791">RDEDFDESYESLLSLAATLGEVKPRATPDEVIAGMDTGLYRDWKTPDSDHRCPICLDDYQPDDALLKLTDCSHWLHRECLQVCYQ</sequence>
<proteinExistence type="predicted"/>
<comment type="caution">
    <text evidence="2">The sequence shown here is derived from an EMBL/GenBank/DDBJ whole genome shotgun (WGS) entry which is preliminary data.</text>
</comment>
<dbReference type="Gene3D" id="3.30.40.10">
    <property type="entry name" value="Zinc/RING finger domain, C3HC4 (zinc finger)"/>
    <property type="match status" value="1"/>
</dbReference>
<dbReference type="AlphaFoldDB" id="A0A9P6CE76"/>
<dbReference type="SUPFAM" id="SSF57850">
    <property type="entry name" value="RING/U-box"/>
    <property type="match status" value="1"/>
</dbReference>
<dbReference type="InterPro" id="IPR013083">
    <property type="entry name" value="Znf_RING/FYVE/PHD"/>
</dbReference>
<accession>A0A9P6CE76</accession>